<evidence type="ECO:0000313" key="3">
    <source>
        <dbReference type="Proteomes" id="UP000240739"/>
    </source>
</evidence>
<feature type="compositionally biased region" description="Pro residues" evidence="1">
    <location>
        <begin position="14"/>
        <end position="51"/>
    </location>
</feature>
<dbReference type="Proteomes" id="UP000240739">
    <property type="component" value="Unassembled WGS sequence"/>
</dbReference>
<dbReference type="EMBL" id="PYYB01000001">
    <property type="protein sequence ID" value="PTL59075.1"/>
    <property type="molecule type" value="Genomic_DNA"/>
</dbReference>
<reference evidence="2 3" key="1">
    <citation type="submission" date="2018-03" db="EMBL/GenBank/DDBJ databases">
        <title>Aquarubrobacter algicola gen. nov., sp. nov., a novel actinobacterium isolated from shallow eutrophic lake during the end of cyanobacterial harmful algal blooms.</title>
        <authorList>
            <person name="Chun S.J."/>
        </authorList>
    </citation>
    <scope>NUCLEOTIDE SEQUENCE [LARGE SCALE GENOMIC DNA]</scope>
    <source>
        <strain evidence="2 3">Seoho-28</strain>
    </source>
</reference>
<protein>
    <submittedName>
        <fullName evidence="2">Uncharacterized protein</fullName>
    </submittedName>
</protein>
<evidence type="ECO:0000313" key="2">
    <source>
        <dbReference type="EMBL" id="PTL59075.1"/>
    </source>
</evidence>
<proteinExistence type="predicted"/>
<comment type="caution">
    <text evidence="2">The sequence shown here is derived from an EMBL/GenBank/DDBJ whole genome shotgun (WGS) entry which is preliminary data.</text>
</comment>
<feature type="region of interest" description="Disordered" evidence="1">
    <location>
        <begin position="1"/>
        <end position="69"/>
    </location>
</feature>
<keyword evidence="3" id="KW-1185">Reference proteome</keyword>
<sequence length="92" mass="8866">MTAAPCRPIAANVPPAPPAATAPAPAIPAPATAAPPPPTPPAPAPPAPAPKTPASAELFSAAPGTTGSSTAIAARWRWTSSLNAVQPAHASR</sequence>
<accession>A0A2T4UIN7</accession>
<organism evidence="2 3">
    <name type="scientific">Paraconexibacter algicola</name>
    <dbReference type="NCBI Taxonomy" id="2133960"/>
    <lineage>
        <taxon>Bacteria</taxon>
        <taxon>Bacillati</taxon>
        <taxon>Actinomycetota</taxon>
        <taxon>Thermoleophilia</taxon>
        <taxon>Solirubrobacterales</taxon>
        <taxon>Paraconexibacteraceae</taxon>
        <taxon>Paraconexibacter</taxon>
    </lineage>
</organism>
<evidence type="ECO:0000256" key="1">
    <source>
        <dbReference type="SAM" id="MobiDB-lite"/>
    </source>
</evidence>
<dbReference type="AlphaFoldDB" id="A0A2T4UIN7"/>
<gene>
    <name evidence="2" type="ORF">C7Y72_05150</name>
</gene>
<name>A0A2T4UIN7_9ACTN</name>